<accession>A0A0P6X930</accession>
<dbReference type="GO" id="GO:0016116">
    <property type="term" value="P:carotenoid metabolic process"/>
    <property type="evidence" value="ECO:0007669"/>
    <property type="project" value="InterPro"/>
</dbReference>
<dbReference type="AlphaFoldDB" id="A0A0P6X930"/>
<comment type="caution">
    <text evidence="2">The sequence shown here is derived from an EMBL/GenBank/DDBJ whole genome shotgun (WGS) entry which is preliminary data.</text>
</comment>
<dbReference type="SUPFAM" id="SSF51905">
    <property type="entry name" value="FAD/NAD(P)-binding domain"/>
    <property type="match status" value="1"/>
</dbReference>
<dbReference type="Gene3D" id="3.50.50.60">
    <property type="entry name" value="FAD/NAD(P)-binding domain"/>
    <property type="match status" value="2"/>
</dbReference>
<dbReference type="EMBL" id="LGCL01000026">
    <property type="protein sequence ID" value="KPL76085.1"/>
    <property type="molecule type" value="Genomic_DNA"/>
</dbReference>
<name>A0A0P6X930_9CHLR</name>
<evidence type="ECO:0000313" key="3">
    <source>
        <dbReference type="Proteomes" id="UP000050417"/>
    </source>
</evidence>
<reference evidence="2 3" key="1">
    <citation type="submission" date="2015-07" db="EMBL/GenBank/DDBJ databases">
        <title>Genome sequence of Ornatilinea apprima DSM 23815.</title>
        <authorList>
            <person name="Hemp J."/>
            <person name="Ward L.M."/>
            <person name="Pace L.A."/>
            <person name="Fischer W.W."/>
        </authorList>
    </citation>
    <scope>NUCLEOTIDE SEQUENCE [LARGE SCALE GENOMIC DNA]</scope>
    <source>
        <strain evidence="2 3">P3M-1</strain>
    </source>
</reference>
<dbReference type="RefSeq" id="WP_075063281.1">
    <property type="nucleotide sequence ID" value="NZ_LGCL01000026.1"/>
</dbReference>
<evidence type="ECO:0000259" key="1">
    <source>
        <dbReference type="Pfam" id="PF01593"/>
    </source>
</evidence>
<dbReference type="Pfam" id="PF01593">
    <property type="entry name" value="Amino_oxidase"/>
    <property type="match status" value="1"/>
</dbReference>
<dbReference type="PANTHER" id="PTHR46313:SF3">
    <property type="entry name" value="PROLYCOPENE ISOMERASE, CHLOROPLASTIC"/>
    <property type="match status" value="1"/>
</dbReference>
<gene>
    <name evidence="2" type="ORF">ADN00_12130</name>
</gene>
<dbReference type="PANTHER" id="PTHR46313">
    <property type="match status" value="1"/>
</dbReference>
<dbReference type="InterPro" id="IPR002937">
    <property type="entry name" value="Amino_oxidase"/>
</dbReference>
<organism evidence="2 3">
    <name type="scientific">Ornatilinea apprima</name>
    <dbReference type="NCBI Taxonomy" id="1134406"/>
    <lineage>
        <taxon>Bacteria</taxon>
        <taxon>Bacillati</taxon>
        <taxon>Chloroflexota</taxon>
        <taxon>Anaerolineae</taxon>
        <taxon>Anaerolineales</taxon>
        <taxon>Anaerolineaceae</taxon>
        <taxon>Ornatilinea</taxon>
    </lineage>
</organism>
<dbReference type="OrthoDB" id="9814556at2"/>
<evidence type="ECO:0000313" key="2">
    <source>
        <dbReference type="EMBL" id="KPL76085.1"/>
    </source>
</evidence>
<dbReference type="InterPro" id="IPR045892">
    <property type="entry name" value="CrtISO-like"/>
</dbReference>
<dbReference type="InterPro" id="IPR036188">
    <property type="entry name" value="FAD/NAD-bd_sf"/>
</dbReference>
<dbReference type="Proteomes" id="UP000050417">
    <property type="component" value="Unassembled WGS sequence"/>
</dbReference>
<dbReference type="GO" id="GO:0016491">
    <property type="term" value="F:oxidoreductase activity"/>
    <property type="evidence" value="ECO:0007669"/>
    <property type="project" value="InterPro"/>
</dbReference>
<dbReference type="STRING" id="1134406.ADN00_12130"/>
<sequence>MPTSIIIIGAGIGGLSTAIYAQMNGFKTQIFEQHAIPGGVCTGWKRKGYTFDGCIHHLAGSQPGSSLYRMWQELGIMPHPIHYPEDLIAIEDTNGRRMIVYANIDRFEQHLLELSPQDKAPILEFTQAARQFVRLNLMDMLLASPIQMLKILPSIGLLKKWTSLTLDQFAQRFSDPFLRRAFTQIQYDFPNIPCMIALMFLAGVHSRFLGFPAGGGLEFAHKLEQRYLHLGGQIHYHSPVEKILVDSNGGSNRAVGVQLSDGSQHMADFVISNADGYHTIYNMLSGKFTTPLIEKYYQNPPANQVMSLHISLGVAADFLQQPHALVLWLPEPVRIAGEMTDRLDLEFYNFAPEMAPQGKSVVKVTCLSSYEYWAAAKANGQAEYQAEKERVAELVVSQLQHRFPGLQQQVEVIDVATPLTTERFVGSHHGYQAWPVPDQSPLEILQGKGLSRTLPGLDHFYMVGQWAGGLGLPNVAVMGRKIIQELCKQTHRPFQTKPLD</sequence>
<keyword evidence="3" id="KW-1185">Reference proteome</keyword>
<feature type="domain" description="Amine oxidase" evidence="1">
    <location>
        <begin position="12"/>
        <end position="407"/>
    </location>
</feature>
<protein>
    <recommendedName>
        <fullName evidence="1">Amine oxidase domain-containing protein</fullName>
    </recommendedName>
</protein>
<proteinExistence type="predicted"/>